<gene>
    <name evidence="2" type="ORF">JVT61DRAFT_1307</name>
</gene>
<dbReference type="InterPro" id="IPR036249">
    <property type="entry name" value="Thioredoxin-like_sf"/>
</dbReference>
<dbReference type="Gene3D" id="1.20.1050.10">
    <property type="match status" value="1"/>
</dbReference>
<dbReference type="PROSITE" id="PS50404">
    <property type="entry name" value="GST_NTER"/>
    <property type="match status" value="1"/>
</dbReference>
<dbReference type="InterPro" id="IPR054416">
    <property type="entry name" value="GST_UstS-like_C"/>
</dbReference>
<dbReference type="EMBL" id="JAGFBS010000010">
    <property type="protein sequence ID" value="KAG6377247.1"/>
    <property type="molecule type" value="Genomic_DNA"/>
</dbReference>
<dbReference type="OrthoDB" id="4951845at2759"/>
<dbReference type="Pfam" id="PF22041">
    <property type="entry name" value="GST_C_7"/>
    <property type="match status" value="1"/>
</dbReference>
<comment type="caution">
    <text evidence="2">The sequence shown here is derived from an EMBL/GenBank/DDBJ whole genome shotgun (WGS) entry which is preliminary data.</text>
</comment>
<name>A0A8I2YSZ9_9AGAM</name>
<evidence type="ECO:0000313" key="2">
    <source>
        <dbReference type="EMBL" id="KAG6377247.1"/>
    </source>
</evidence>
<dbReference type="InterPro" id="IPR004045">
    <property type="entry name" value="Glutathione_S-Trfase_N"/>
</dbReference>
<organism evidence="2 3">
    <name type="scientific">Boletus reticuloceps</name>
    <dbReference type="NCBI Taxonomy" id="495285"/>
    <lineage>
        <taxon>Eukaryota</taxon>
        <taxon>Fungi</taxon>
        <taxon>Dikarya</taxon>
        <taxon>Basidiomycota</taxon>
        <taxon>Agaricomycotina</taxon>
        <taxon>Agaricomycetes</taxon>
        <taxon>Agaricomycetidae</taxon>
        <taxon>Boletales</taxon>
        <taxon>Boletineae</taxon>
        <taxon>Boletaceae</taxon>
        <taxon>Boletoideae</taxon>
        <taxon>Boletus</taxon>
    </lineage>
</organism>
<sequence length="293" mass="32114">MTHQGLVAVYIGTWKIDPAPNHLMSSTGLKPIILYDIPSIVPGRPWSPNTMKTRYCLGCKQLPFTTVWVEFPDIAGLLQSKGIPQPPYTLPAIEDPNTGTFVVDSLAIATYLDETYPETLKVLSPGARALLEKAGDEFSFGSGGGAQANASMRARIVFLILAAERLNPVSKAYYHRTREARLGELWTTLRDACAAGPEARAEQVRQGIEAMRGVWRKVAAVYERTEHGSELEGKTLGGSYALGDVPCFLDFAIAGRIKCVLDGLVPSEVETVTNMEGGRLTRLVESLEEYYKY</sequence>
<reference evidence="2" key="1">
    <citation type="submission" date="2021-03" db="EMBL/GenBank/DDBJ databases">
        <title>Evolutionary innovations through gain and loss of genes in the ectomycorrhizal Boletales.</title>
        <authorList>
            <person name="Wu G."/>
            <person name="Miyauchi S."/>
            <person name="Morin E."/>
            <person name="Yang Z.-L."/>
            <person name="Xu J."/>
            <person name="Martin F.M."/>
        </authorList>
    </citation>
    <scope>NUCLEOTIDE SEQUENCE</scope>
    <source>
        <strain evidence="2">BR01</strain>
    </source>
</reference>
<dbReference type="AlphaFoldDB" id="A0A8I2YSZ9"/>
<dbReference type="Proteomes" id="UP000683000">
    <property type="component" value="Unassembled WGS sequence"/>
</dbReference>
<proteinExistence type="predicted"/>
<keyword evidence="3" id="KW-1185">Reference proteome</keyword>
<accession>A0A8I2YSZ9</accession>
<dbReference type="SUPFAM" id="SSF52833">
    <property type="entry name" value="Thioredoxin-like"/>
    <property type="match status" value="1"/>
</dbReference>
<feature type="domain" description="GST N-terminal" evidence="1">
    <location>
        <begin position="37"/>
        <end position="120"/>
    </location>
</feature>
<dbReference type="Pfam" id="PF13417">
    <property type="entry name" value="GST_N_3"/>
    <property type="match status" value="1"/>
</dbReference>
<protein>
    <recommendedName>
        <fullName evidence="1">GST N-terminal domain-containing protein</fullName>
    </recommendedName>
</protein>
<evidence type="ECO:0000313" key="3">
    <source>
        <dbReference type="Proteomes" id="UP000683000"/>
    </source>
</evidence>
<evidence type="ECO:0000259" key="1">
    <source>
        <dbReference type="PROSITE" id="PS50404"/>
    </source>
</evidence>
<dbReference type="Gene3D" id="3.40.30.10">
    <property type="entry name" value="Glutaredoxin"/>
    <property type="match status" value="1"/>
</dbReference>